<feature type="transmembrane region" description="Helical" evidence="2">
    <location>
        <begin position="34"/>
        <end position="56"/>
    </location>
</feature>
<dbReference type="AlphaFoldDB" id="A0A1S1MPS2"/>
<reference evidence="3 4" key="1">
    <citation type="submission" date="2016-09" db="EMBL/GenBank/DDBJ databases">
        <title>Pseudoalteromonas amylolytica sp. nov., isolated from the surface seawater.</title>
        <authorList>
            <person name="Wu Y.-H."/>
            <person name="Cheng H."/>
            <person name="Jin X.-B."/>
            <person name="Wang C.-S."/>
            <person name="Xu X.-W."/>
        </authorList>
    </citation>
    <scope>NUCLEOTIDE SEQUENCE [LARGE SCALE GENOMIC DNA]</scope>
    <source>
        <strain evidence="3 4">JW1</strain>
    </source>
</reference>
<sequence>MKKINLLTIFISSFLLFQIQPLLGKIMTPYFGGSAATWTSCMFFFQTFLLVGYLYSHSLSKLTVLNQIKVHSALIIICFLFMPLSVELYQLNLSEELPILDVLTTLFFAVGLPYTLLSTTVPMLHKWYSLNQSDAESKSYYFYALSNVGAVLGLISYPFLIEPQLTIGLQQTIWSVFYCVYSFFLLFIIFKIFSDKKLTSKTVKVGELVTKLPLRLQAYWTLLALTGVVLLLSITNAMTQNIPPVPFLWILPLVIYLTTYIISFSNVNAYRRWLTGGVFLLSALCIVFLYHTSTMFDLYSQIIIYCIALGSGCMICHGELAKSAPKEEYLTNFYLTMSVGGFFGGLLVSVVSPLIFDEFLELPISIFLTMVLLLLNVKEEKSARHLKLQQIGGGTAVALFLLLFFMVNSAYKKFDVYSTRNFYGTLTVKDINIGDISERRLVDGITSHGAQSLNEDEKHLPLAYFSHQSGIGLLLNSVKKANDLNMGIIGLGTGTLAAYGDAQDSITFYELNPDVIRVAGSHFSYLSDTKAQVSTILGDGRLSLSKRDPEQAPFNVFVVDAFSSDSIPKHLLTIEAFELYWQNLDKDGVLALHISNNYIDLLPVIKAAAIELETELIYFSQGTNAEEGSSADWVLMTKNRDLLYDKALLNASTRGVIENTNELLWTDNFSSIAPLLKTKWELF</sequence>
<dbReference type="PANTHER" id="PTHR43317:SF1">
    <property type="entry name" value="THERMOSPERMINE SYNTHASE ACAULIS5"/>
    <property type="match status" value="1"/>
</dbReference>
<dbReference type="SUPFAM" id="SSF103473">
    <property type="entry name" value="MFS general substrate transporter"/>
    <property type="match status" value="1"/>
</dbReference>
<keyword evidence="1" id="KW-0620">Polyamine biosynthesis</keyword>
<keyword evidence="2" id="KW-1133">Transmembrane helix</keyword>
<feature type="transmembrane region" description="Helical" evidence="2">
    <location>
        <begin position="214"/>
        <end position="235"/>
    </location>
</feature>
<feature type="transmembrane region" description="Helical" evidence="2">
    <location>
        <begin position="273"/>
        <end position="290"/>
    </location>
</feature>
<evidence type="ECO:0000313" key="4">
    <source>
        <dbReference type="Proteomes" id="UP000179786"/>
    </source>
</evidence>
<feature type="transmembrane region" description="Helical" evidence="2">
    <location>
        <begin position="333"/>
        <end position="356"/>
    </location>
</feature>
<feature type="transmembrane region" description="Helical" evidence="2">
    <location>
        <begin position="247"/>
        <end position="266"/>
    </location>
</feature>
<name>A0A1S1MPS2_9GAMM</name>
<comment type="caution">
    <text evidence="3">The sequence shown here is derived from an EMBL/GenBank/DDBJ whole genome shotgun (WGS) entry which is preliminary data.</text>
</comment>
<evidence type="ECO:0000313" key="3">
    <source>
        <dbReference type="EMBL" id="OHU90151.1"/>
    </source>
</evidence>
<feature type="transmembrane region" description="Helical" evidence="2">
    <location>
        <begin position="68"/>
        <end position="86"/>
    </location>
</feature>
<dbReference type="EMBL" id="MKJU01000027">
    <property type="protein sequence ID" value="OHU90151.1"/>
    <property type="molecule type" value="Genomic_DNA"/>
</dbReference>
<feature type="transmembrane region" description="Helical" evidence="2">
    <location>
        <begin position="106"/>
        <end position="128"/>
    </location>
</feature>
<dbReference type="STRING" id="1859457.BET10_15375"/>
<feature type="transmembrane region" description="Helical" evidence="2">
    <location>
        <begin position="391"/>
        <end position="411"/>
    </location>
</feature>
<evidence type="ECO:0008006" key="5">
    <source>
        <dbReference type="Google" id="ProtNLM"/>
    </source>
</evidence>
<feature type="transmembrane region" description="Helical" evidence="2">
    <location>
        <begin position="140"/>
        <end position="161"/>
    </location>
</feature>
<dbReference type="Gene3D" id="3.40.50.150">
    <property type="entry name" value="Vaccinia Virus protein VP39"/>
    <property type="match status" value="1"/>
</dbReference>
<dbReference type="SUPFAM" id="SSF53335">
    <property type="entry name" value="S-adenosyl-L-methionine-dependent methyltransferases"/>
    <property type="match status" value="1"/>
</dbReference>
<feature type="transmembrane region" description="Helical" evidence="2">
    <location>
        <begin position="302"/>
        <end position="321"/>
    </location>
</feature>
<evidence type="ECO:0000256" key="2">
    <source>
        <dbReference type="SAM" id="Phobius"/>
    </source>
</evidence>
<keyword evidence="4" id="KW-1185">Reference proteome</keyword>
<keyword evidence="2" id="KW-0812">Transmembrane</keyword>
<protein>
    <recommendedName>
        <fullName evidence="5">Spermidine synthase</fullName>
    </recommendedName>
</protein>
<gene>
    <name evidence="3" type="ORF">BET10_15375</name>
</gene>
<organism evidence="3 4">
    <name type="scientific">Pseudoalteromonas amylolytica</name>
    <dbReference type="NCBI Taxonomy" id="1859457"/>
    <lineage>
        <taxon>Bacteria</taxon>
        <taxon>Pseudomonadati</taxon>
        <taxon>Pseudomonadota</taxon>
        <taxon>Gammaproteobacteria</taxon>
        <taxon>Alteromonadales</taxon>
        <taxon>Pseudoalteromonadaceae</taxon>
        <taxon>Pseudoalteromonas</taxon>
    </lineage>
</organism>
<keyword evidence="2" id="KW-0472">Membrane</keyword>
<feature type="transmembrane region" description="Helical" evidence="2">
    <location>
        <begin position="362"/>
        <end position="379"/>
    </location>
</feature>
<feature type="transmembrane region" description="Helical" evidence="2">
    <location>
        <begin position="173"/>
        <end position="193"/>
    </location>
</feature>
<accession>A0A1S1MPS2</accession>
<dbReference type="InterPro" id="IPR036259">
    <property type="entry name" value="MFS_trans_sf"/>
</dbReference>
<dbReference type="GO" id="GO:0006596">
    <property type="term" value="P:polyamine biosynthetic process"/>
    <property type="evidence" value="ECO:0007669"/>
    <property type="project" value="UniProtKB-KW"/>
</dbReference>
<proteinExistence type="predicted"/>
<dbReference type="Proteomes" id="UP000179786">
    <property type="component" value="Unassembled WGS sequence"/>
</dbReference>
<evidence type="ECO:0000256" key="1">
    <source>
        <dbReference type="ARBA" id="ARBA00023115"/>
    </source>
</evidence>
<dbReference type="InterPro" id="IPR029063">
    <property type="entry name" value="SAM-dependent_MTases_sf"/>
</dbReference>
<dbReference type="NCBIfam" id="NF037959">
    <property type="entry name" value="MFS_SpdSyn"/>
    <property type="match status" value="1"/>
</dbReference>
<dbReference type="PANTHER" id="PTHR43317">
    <property type="entry name" value="THERMOSPERMINE SYNTHASE ACAULIS5"/>
    <property type="match status" value="1"/>
</dbReference>